<protein>
    <submittedName>
        <fullName evidence="1">Uncharacterized protein</fullName>
    </submittedName>
</protein>
<name>A0A2K3DVN9_CHLRE</name>
<dbReference type="AlphaFoldDB" id="A0A2K3DVN9"/>
<reference evidence="1 2" key="1">
    <citation type="journal article" date="2007" name="Science">
        <title>The Chlamydomonas genome reveals the evolution of key animal and plant functions.</title>
        <authorList>
            <person name="Merchant S.S."/>
            <person name="Prochnik S.E."/>
            <person name="Vallon O."/>
            <person name="Harris E.H."/>
            <person name="Karpowicz S.J."/>
            <person name="Witman G.B."/>
            <person name="Terry A."/>
            <person name="Salamov A."/>
            <person name="Fritz-Laylin L.K."/>
            <person name="Marechal-Drouard L."/>
            <person name="Marshall W.F."/>
            <person name="Qu L.H."/>
            <person name="Nelson D.R."/>
            <person name="Sanderfoot A.A."/>
            <person name="Spalding M.H."/>
            <person name="Kapitonov V.V."/>
            <person name="Ren Q."/>
            <person name="Ferris P."/>
            <person name="Lindquist E."/>
            <person name="Shapiro H."/>
            <person name="Lucas S.M."/>
            <person name="Grimwood J."/>
            <person name="Schmutz J."/>
            <person name="Cardol P."/>
            <person name="Cerutti H."/>
            <person name="Chanfreau G."/>
            <person name="Chen C.L."/>
            <person name="Cognat V."/>
            <person name="Croft M.T."/>
            <person name="Dent R."/>
            <person name="Dutcher S."/>
            <person name="Fernandez E."/>
            <person name="Fukuzawa H."/>
            <person name="Gonzalez-Ballester D."/>
            <person name="Gonzalez-Halphen D."/>
            <person name="Hallmann A."/>
            <person name="Hanikenne M."/>
            <person name="Hippler M."/>
            <person name="Inwood W."/>
            <person name="Jabbari K."/>
            <person name="Kalanon M."/>
            <person name="Kuras R."/>
            <person name="Lefebvre P.A."/>
            <person name="Lemaire S.D."/>
            <person name="Lobanov A.V."/>
            <person name="Lohr M."/>
            <person name="Manuell A."/>
            <person name="Meier I."/>
            <person name="Mets L."/>
            <person name="Mittag M."/>
            <person name="Mittelmeier T."/>
            <person name="Moroney J.V."/>
            <person name="Moseley J."/>
            <person name="Napoli C."/>
            <person name="Nedelcu A.M."/>
            <person name="Niyogi K."/>
            <person name="Novoselov S.V."/>
            <person name="Paulsen I.T."/>
            <person name="Pazour G."/>
            <person name="Purton S."/>
            <person name="Ral J.P."/>
            <person name="Riano-Pachon D.M."/>
            <person name="Riekhof W."/>
            <person name="Rymarquis L."/>
            <person name="Schroda M."/>
            <person name="Stern D."/>
            <person name="Umen J."/>
            <person name="Willows R."/>
            <person name="Wilson N."/>
            <person name="Zimmer S.L."/>
            <person name="Allmer J."/>
            <person name="Balk J."/>
            <person name="Bisova K."/>
            <person name="Chen C.J."/>
            <person name="Elias M."/>
            <person name="Gendler K."/>
            <person name="Hauser C."/>
            <person name="Lamb M.R."/>
            <person name="Ledford H."/>
            <person name="Long J.C."/>
            <person name="Minagawa J."/>
            <person name="Page M.D."/>
            <person name="Pan J."/>
            <person name="Pootakham W."/>
            <person name="Roje S."/>
            <person name="Rose A."/>
            <person name="Stahlberg E."/>
            <person name="Terauchi A.M."/>
            <person name="Yang P."/>
            <person name="Ball S."/>
            <person name="Bowler C."/>
            <person name="Dieckmann C.L."/>
            <person name="Gladyshev V.N."/>
            <person name="Green P."/>
            <person name="Jorgensen R."/>
            <person name="Mayfield S."/>
            <person name="Mueller-Roeber B."/>
            <person name="Rajamani S."/>
            <person name="Sayre R.T."/>
            <person name="Brokstein P."/>
            <person name="Dubchak I."/>
            <person name="Goodstein D."/>
            <person name="Hornick L."/>
            <person name="Huang Y.W."/>
            <person name="Jhaveri J."/>
            <person name="Luo Y."/>
            <person name="Martinez D."/>
            <person name="Ngau W.C."/>
            <person name="Otillar B."/>
            <person name="Poliakov A."/>
            <person name="Porter A."/>
            <person name="Szajkowski L."/>
            <person name="Werner G."/>
            <person name="Zhou K."/>
            <person name="Grigoriev I.V."/>
            <person name="Rokhsar D.S."/>
            <person name="Grossman A.R."/>
        </authorList>
    </citation>
    <scope>NUCLEOTIDE SEQUENCE [LARGE SCALE GENOMIC DNA]</scope>
    <source>
        <strain evidence="2">CC-503</strain>
    </source>
</reference>
<gene>
    <name evidence="1" type="ORF">CHLRE_03g150750v5</name>
</gene>
<keyword evidence="2" id="KW-1185">Reference proteome</keyword>
<dbReference type="InParanoid" id="A0A2K3DVN9"/>
<dbReference type="EMBL" id="CM008964">
    <property type="protein sequence ID" value="PNW84598.1"/>
    <property type="molecule type" value="Genomic_DNA"/>
</dbReference>
<proteinExistence type="predicted"/>
<accession>A0A2K3DVN9</accession>
<sequence>MLPPQYGSNDLNSPSELPLSITDPGFDGKVFWNARQQGGAWGGYFRILPPSSPGAVLNLGICAGCGQNVPGKGYYVGTGFSITFNNYAEGYSSITVKALPAGDTADIEGMQVYLSFIAPPGLNPGSFKTFTDYGPPVTPSSPLTAFPSTFFANAKDNVTYKDGSTTYTVPYNSVNPDEGLFLALHFDVVQYCSS</sequence>
<dbReference type="GeneID" id="5721146"/>
<evidence type="ECO:0000313" key="2">
    <source>
        <dbReference type="Proteomes" id="UP000006906"/>
    </source>
</evidence>
<dbReference type="RefSeq" id="XP_042925635.1">
    <property type="nucleotide sequence ID" value="XM_043060506.1"/>
</dbReference>
<dbReference type="Gramene" id="PNW84598">
    <property type="protein sequence ID" value="PNW84598"/>
    <property type="gene ID" value="CHLRE_03g150750v5"/>
</dbReference>
<evidence type="ECO:0000313" key="1">
    <source>
        <dbReference type="EMBL" id="PNW84598.1"/>
    </source>
</evidence>
<dbReference type="KEGG" id="cre:CHLRE_03g150750v5"/>
<dbReference type="OrthoDB" id="10337932at2759"/>
<organism evidence="1 2">
    <name type="scientific">Chlamydomonas reinhardtii</name>
    <name type="common">Chlamydomonas smithii</name>
    <dbReference type="NCBI Taxonomy" id="3055"/>
    <lineage>
        <taxon>Eukaryota</taxon>
        <taxon>Viridiplantae</taxon>
        <taxon>Chlorophyta</taxon>
        <taxon>core chlorophytes</taxon>
        <taxon>Chlorophyceae</taxon>
        <taxon>CS clade</taxon>
        <taxon>Chlamydomonadales</taxon>
        <taxon>Chlamydomonadaceae</taxon>
        <taxon>Chlamydomonas</taxon>
    </lineage>
</organism>
<dbReference type="ExpressionAtlas" id="A0A2K3DVN9">
    <property type="expression patterns" value="baseline and differential"/>
</dbReference>
<dbReference type="Proteomes" id="UP000006906">
    <property type="component" value="Chromosome 3"/>
</dbReference>